<organism evidence="10 11">
    <name type="scientific">Macrolepiota fuliginosa MF-IS2</name>
    <dbReference type="NCBI Taxonomy" id="1400762"/>
    <lineage>
        <taxon>Eukaryota</taxon>
        <taxon>Fungi</taxon>
        <taxon>Dikarya</taxon>
        <taxon>Basidiomycota</taxon>
        <taxon>Agaricomycotina</taxon>
        <taxon>Agaricomycetes</taxon>
        <taxon>Agaricomycetidae</taxon>
        <taxon>Agaricales</taxon>
        <taxon>Agaricineae</taxon>
        <taxon>Agaricaceae</taxon>
        <taxon>Macrolepiota</taxon>
    </lineage>
</organism>
<dbReference type="InterPro" id="IPR044851">
    <property type="entry name" value="Wax_synthase"/>
</dbReference>
<evidence type="ECO:0000256" key="1">
    <source>
        <dbReference type="ARBA" id="ARBA00004141"/>
    </source>
</evidence>
<dbReference type="OrthoDB" id="1077582at2759"/>
<dbReference type="Proteomes" id="UP000807342">
    <property type="component" value="Unassembled WGS sequence"/>
</dbReference>
<comment type="pathway">
    <text evidence="2">Secondary metabolite biosynthesis.</text>
</comment>
<evidence type="ECO:0000256" key="4">
    <source>
        <dbReference type="ARBA" id="ARBA00022679"/>
    </source>
</evidence>
<accession>A0A9P5X3H8</accession>
<keyword evidence="7 8" id="KW-0472">Membrane</keyword>
<proteinExistence type="inferred from homology"/>
<dbReference type="InterPro" id="IPR032805">
    <property type="entry name" value="Wax_synthase_dom"/>
</dbReference>
<keyword evidence="4" id="KW-0808">Transferase</keyword>
<evidence type="ECO:0000256" key="6">
    <source>
        <dbReference type="ARBA" id="ARBA00022989"/>
    </source>
</evidence>
<dbReference type="GO" id="GO:0006629">
    <property type="term" value="P:lipid metabolic process"/>
    <property type="evidence" value="ECO:0007669"/>
    <property type="project" value="InterPro"/>
</dbReference>
<evidence type="ECO:0000256" key="8">
    <source>
        <dbReference type="SAM" id="Phobius"/>
    </source>
</evidence>
<feature type="domain" description="Wax synthase" evidence="9">
    <location>
        <begin position="213"/>
        <end position="294"/>
    </location>
</feature>
<feature type="transmembrane region" description="Helical" evidence="8">
    <location>
        <begin position="328"/>
        <end position="346"/>
    </location>
</feature>
<keyword evidence="5 8" id="KW-0812">Transmembrane</keyword>
<comment type="caution">
    <text evidence="10">The sequence shown here is derived from an EMBL/GenBank/DDBJ whole genome shotgun (WGS) entry which is preliminary data.</text>
</comment>
<gene>
    <name evidence="10" type="ORF">P691DRAFT_778922</name>
</gene>
<evidence type="ECO:0000313" key="11">
    <source>
        <dbReference type="Proteomes" id="UP000807342"/>
    </source>
</evidence>
<dbReference type="EMBL" id="MU151484">
    <property type="protein sequence ID" value="KAF9443370.1"/>
    <property type="molecule type" value="Genomic_DNA"/>
</dbReference>
<dbReference type="GO" id="GO:0016020">
    <property type="term" value="C:membrane"/>
    <property type="evidence" value="ECO:0007669"/>
    <property type="project" value="UniProtKB-SubCell"/>
</dbReference>
<feature type="transmembrane region" description="Helical" evidence="8">
    <location>
        <begin position="173"/>
        <end position="195"/>
    </location>
</feature>
<protein>
    <recommendedName>
        <fullName evidence="9">Wax synthase domain-containing protein</fullName>
    </recommendedName>
</protein>
<reference evidence="10" key="1">
    <citation type="submission" date="2020-11" db="EMBL/GenBank/DDBJ databases">
        <authorList>
            <consortium name="DOE Joint Genome Institute"/>
            <person name="Ahrendt S."/>
            <person name="Riley R."/>
            <person name="Andreopoulos W."/>
            <person name="Labutti K."/>
            <person name="Pangilinan J."/>
            <person name="Ruiz-Duenas F.J."/>
            <person name="Barrasa J.M."/>
            <person name="Sanchez-Garcia M."/>
            <person name="Camarero S."/>
            <person name="Miyauchi S."/>
            <person name="Serrano A."/>
            <person name="Linde D."/>
            <person name="Babiker R."/>
            <person name="Drula E."/>
            <person name="Ayuso-Fernandez I."/>
            <person name="Pacheco R."/>
            <person name="Padilla G."/>
            <person name="Ferreira P."/>
            <person name="Barriuso J."/>
            <person name="Kellner H."/>
            <person name="Castanera R."/>
            <person name="Alfaro M."/>
            <person name="Ramirez L."/>
            <person name="Pisabarro A.G."/>
            <person name="Kuo A."/>
            <person name="Tritt A."/>
            <person name="Lipzen A."/>
            <person name="He G."/>
            <person name="Yan M."/>
            <person name="Ng V."/>
            <person name="Cullen D."/>
            <person name="Martin F."/>
            <person name="Rosso M.-N."/>
            <person name="Henrissat B."/>
            <person name="Hibbett D."/>
            <person name="Martinez A.T."/>
            <person name="Grigoriev I.V."/>
        </authorList>
    </citation>
    <scope>NUCLEOTIDE SEQUENCE</scope>
    <source>
        <strain evidence="10">MF-IS2</strain>
    </source>
</reference>
<evidence type="ECO:0000256" key="7">
    <source>
        <dbReference type="ARBA" id="ARBA00023136"/>
    </source>
</evidence>
<evidence type="ECO:0000259" key="9">
    <source>
        <dbReference type="Pfam" id="PF13813"/>
    </source>
</evidence>
<evidence type="ECO:0000313" key="10">
    <source>
        <dbReference type="EMBL" id="KAF9443370.1"/>
    </source>
</evidence>
<sequence>MLLPDAFPFLFIAFFGLAAVPNSQTVRRTCGLVLVTYHAYILFRPHAPDAPRFPIYQTALWLSIMLLGYSDHAILNDAYFIHKHRGQRGALTEMPFLQRLWWSVHIMFNQRGVNWSWEIPHLRRSTLTRWSFVGYQLIRLLVCVVISDVLRYLRAKSPGWQVDSGEGFGSRGFIWQTYNVMLWWATVMATQIFMYSSLSVVTVTLGVYEPGDWPSYYGTWDSPKSIRMFWGRTWHQLLRRPLTAHGKFITHNILGLDRNNDISPYIQLYIAFFLSGLCHGAGDWAATKTFQNSRNTFVYYMLQAVIITVEDGLIALGKRIGVYRIPVVINYAWVIFWMGLLSPIWIEGMVKAGINVDPPFSLFSLS</sequence>
<feature type="transmembrane region" description="Helical" evidence="8">
    <location>
        <begin position="59"/>
        <end position="81"/>
    </location>
</feature>
<evidence type="ECO:0000256" key="3">
    <source>
        <dbReference type="ARBA" id="ARBA00007282"/>
    </source>
</evidence>
<keyword evidence="6 8" id="KW-1133">Transmembrane helix</keyword>
<keyword evidence="11" id="KW-1185">Reference proteome</keyword>
<evidence type="ECO:0000256" key="2">
    <source>
        <dbReference type="ARBA" id="ARBA00005179"/>
    </source>
</evidence>
<dbReference type="GO" id="GO:0008374">
    <property type="term" value="F:O-acyltransferase activity"/>
    <property type="evidence" value="ECO:0007669"/>
    <property type="project" value="InterPro"/>
</dbReference>
<comment type="similarity">
    <text evidence="3">Belongs to the wax synthase family.</text>
</comment>
<comment type="subcellular location">
    <subcellularLocation>
        <location evidence="1">Membrane</location>
        <topology evidence="1">Multi-pass membrane protein</topology>
    </subcellularLocation>
</comment>
<dbReference type="PANTHER" id="PTHR31595">
    <property type="entry name" value="LONG-CHAIN-ALCOHOL O-FATTY-ACYLTRANSFERASE 3-RELATED"/>
    <property type="match status" value="1"/>
</dbReference>
<dbReference type="PANTHER" id="PTHR31595:SF57">
    <property type="entry name" value="OS04G0481900 PROTEIN"/>
    <property type="match status" value="1"/>
</dbReference>
<dbReference type="AlphaFoldDB" id="A0A9P5X3H8"/>
<evidence type="ECO:0000256" key="5">
    <source>
        <dbReference type="ARBA" id="ARBA00022692"/>
    </source>
</evidence>
<dbReference type="Pfam" id="PF13813">
    <property type="entry name" value="MBOAT_2"/>
    <property type="match status" value="1"/>
</dbReference>
<feature type="transmembrane region" description="Helical" evidence="8">
    <location>
        <begin position="266"/>
        <end position="285"/>
    </location>
</feature>
<name>A0A9P5X3H8_9AGAR</name>